<keyword evidence="2" id="KW-1185">Reference proteome</keyword>
<gene>
    <name evidence="1" type="ORF">Patl1_05689</name>
</gene>
<evidence type="ECO:0000313" key="2">
    <source>
        <dbReference type="Proteomes" id="UP001164250"/>
    </source>
</evidence>
<evidence type="ECO:0000313" key="1">
    <source>
        <dbReference type="EMBL" id="KAJ0103280.1"/>
    </source>
</evidence>
<accession>A0ACC1BW27</accession>
<organism evidence="1 2">
    <name type="scientific">Pistacia atlantica</name>
    <dbReference type="NCBI Taxonomy" id="434234"/>
    <lineage>
        <taxon>Eukaryota</taxon>
        <taxon>Viridiplantae</taxon>
        <taxon>Streptophyta</taxon>
        <taxon>Embryophyta</taxon>
        <taxon>Tracheophyta</taxon>
        <taxon>Spermatophyta</taxon>
        <taxon>Magnoliopsida</taxon>
        <taxon>eudicotyledons</taxon>
        <taxon>Gunneridae</taxon>
        <taxon>Pentapetalae</taxon>
        <taxon>rosids</taxon>
        <taxon>malvids</taxon>
        <taxon>Sapindales</taxon>
        <taxon>Anacardiaceae</taxon>
        <taxon>Pistacia</taxon>
    </lineage>
</organism>
<comment type="caution">
    <text evidence="1">The sequence shown here is derived from an EMBL/GenBank/DDBJ whole genome shotgun (WGS) entry which is preliminary data.</text>
</comment>
<reference evidence="2" key="1">
    <citation type="journal article" date="2023" name="G3 (Bethesda)">
        <title>Genome assembly and association tests identify interacting loci associated with vigor, precocity, and sex in interspecific pistachio rootstocks.</title>
        <authorList>
            <person name="Palmer W."/>
            <person name="Jacygrad E."/>
            <person name="Sagayaradj S."/>
            <person name="Cavanaugh K."/>
            <person name="Han R."/>
            <person name="Bertier L."/>
            <person name="Beede B."/>
            <person name="Kafkas S."/>
            <person name="Golino D."/>
            <person name="Preece J."/>
            <person name="Michelmore R."/>
        </authorList>
    </citation>
    <scope>NUCLEOTIDE SEQUENCE [LARGE SCALE GENOMIC DNA]</scope>
</reference>
<proteinExistence type="predicted"/>
<sequence length="43" mass="4797">MEVQGLVSGCREGILTSSRHCFKGIVLFTCFFKCLLILKSSLM</sequence>
<protein>
    <submittedName>
        <fullName evidence="1">Uncharacterized protein</fullName>
    </submittedName>
</protein>
<dbReference type="EMBL" id="CM047899">
    <property type="protein sequence ID" value="KAJ0103280.1"/>
    <property type="molecule type" value="Genomic_DNA"/>
</dbReference>
<dbReference type="Proteomes" id="UP001164250">
    <property type="component" value="Chromosome 3"/>
</dbReference>
<name>A0ACC1BW27_9ROSI</name>